<organism evidence="2 3">
    <name type="scientific">Rhizophagus clarus</name>
    <dbReference type="NCBI Taxonomy" id="94130"/>
    <lineage>
        <taxon>Eukaryota</taxon>
        <taxon>Fungi</taxon>
        <taxon>Fungi incertae sedis</taxon>
        <taxon>Mucoromycota</taxon>
        <taxon>Glomeromycotina</taxon>
        <taxon>Glomeromycetes</taxon>
        <taxon>Glomerales</taxon>
        <taxon>Glomeraceae</taxon>
        <taxon>Rhizophagus</taxon>
    </lineage>
</organism>
<dbReference type="AlphaFoldDB" id="A0A8H3QIN3"/>
<comment type="caution">
    <text evidence="2">The sequence shown here is derived from an EMBL/GenBank/DDBJ whole genome shotgun (WGS) entry which is preliminary data.</text>
</comment>
<accession>A0A8H3QIN3</accession>
<sequence>MSSNIDLSDIDDYTPEEFAEIDEDDNELEVEEVFAFISKLRVPKVIYTTVPIEYPDTSAESVATVYNITGWKNPSDVFSDIQYSINGSGGIIQIKDCPFFGGISVKKDQRTCQGIKFCEFIDQELVNQEHCSVNFDSEIFQLYMQKTDENTKEAKTYTFFLATKETSCPFKRNNIPCDGGPWIGRITDYQINVISYFIGCNKYQKNERWHRFIRVKPDEIDISLLQNLFAGFIPEQTKTSQCSMIVPKSCKRKKCDVVHVNNGNIDRGRIINKPCPVRFIKFIPNNITECPFIALICIGIHNHTPPSPERTSSGIKNNLQSLIEQAIHENDTITPRSLLSENLIKAYFNKETLAEVHVSLNNIDKLRYLMGKAYKTLHPFGQGIMGVYHNVSNTSSDLVHYVRKINLFTNDNQVIITCMLTEQAKKLITLEWFQIDVSFKRVKGEINEFEINTYDSDHHLILSLCRVFTNIFTAEGYHRLFSSLFKIIHEVSGQPIKFQHIHQQGVSCILADLDAAQAKGLGLALHDLDHEKDWQTHLTFVFKSCLIHFERNLRNKPFDKTTKNLIRQIPNMSSKEQVYDLLQQIKDTNDEGIEDWLSYYQQLYVIASLNQYISKINPEIWRKSGTNTNNAEAAHAMVNKEGKQLSLLSAISRGKRYDERCYKTIEIHDKMGVPYTHQDKSEVKRIQRSIKLKESYIRNNNLDTNDKLSSKKRKLFSSTSKTKSKKRQEDSASENEETTLPKTNNNELLKLDIEERKMTLREREIKVRVAEAEA</sequence>
<dbReference type="EMBL" id="BLAL01000050">
    <property type="protein sequence ID" value="GES80497.1"/>
    <property type="molecule type" value="Genomic_DNA"/>
</dbReference>
<dbReference type="OrthoDB" id="2408369at2759"/>
<protein>
    <submittedName>
        <fullName evidence="2">Uncharacterized protein</fullName>
    </submittedName>
</protein>
<evidence type="ECO:0000313" key="2">
    <source>
        <dbReference type="EMBL" id="GES80497.1"/>
    </source>
</evidence>
<name>A0A8H3QIN3_9GLOM</name>
<evidence type="ECO:0000256" key="1">
    <source>
        <dbReference type="SAM" id="MobiDB-lite"/>
    </source>
</evidence>
<gene>
    <name evidence="2" type="ORF">RCL2_000776900</name>
</gene>
<reference evidence="2" key="1">
    <citation type="submission" date="2019-10" db="EMBL/GenBank/DDBJ databases">
        <title>Conservation and host-specific expression of non-tandemly repeated heterogenous ribosome RNA gene in arbuscular mycorrhizal fungi.</title>
        <authorList>
            <person name="Maeda T."/>
            <person name="Kobayashi Y."/>
            <person name="Nakagawa T."/>
            <person name="Ezawa T."/>
            <person name="Yamaguchi K."/>
            <person name="Bino T."/>
            <person name="Nishimoto Y."/>
            <person name="Shigenobu S."/>
            <person name="Kawaguchi M."/>
        </authorList>
    </citation>
    <scope>NUCLEOTIDE SEQUENCE</scope>
    <source>
        <strain evidence="2">HR1</strain>
    </source>
</reference>
<feature type="compositionally biased region" description="Polar residues" evidence="1">
    <location>
        <begin position="738"/>
        <end position="747"/>
    </location>
</feature>
<evidence type="ECO:0000313" key="3">
    <source>
        <dbReference type="Proteomes" id="UP000615446"/>
    </source>
</evidence>
<feature type="region of interest" description="Disordered" evidence="1">
    <location>
        <begin position="701"/>
        <end position="749"/>
    </location>
</feature>
<dbReference type="Proteomes" id="UP000615446">
    <property type="component" value="Unassembled WGS sequence"/>
</dbReference>
<proteinExistence type="predicted"/>